<dbReference type="FunFam" id="1.25.40.10:FF:000799">
    <property type="entry name" value="Pentatricopeptide repeat-containing protein At1g07590, mitochondrial"/>
    <property type="match status" value="1"/>
</dbReference>
<evidence type="ECO:0000256" key="1">
    <source>
        <dbReference type="ARBA" id="ARBA00007626"/>
    </source>
</evidence>
<evidence type="ECO:0000256" key="3">
    <source>
        <dbReference type="PROSITE-ProRule" id="PRU00708"/>
    </source>
</evidence>
<evidence type="ECO:0000313" key="5">
    <source>
        <dbReference type="Proteomes" id="UP000825729"/>
    </source>
</evidence>
<dbReference type="Pfam" id="PF09768">
    <property type="entry name" value="Peptidase_M76"/>
    <property type="match status" value="1"/>
</dbReference>
<dbReference type="PANTHER" id="PTHR45717">
    <property type="entry name" value="OS12G0527900 PROTEIN"/>
    <property type="match status" value="1"/>
</dbReference>
<dbReference type="PANTHER" id="PTHR45717:SF11">
    <property type="entry name" value="PENTACOTRIPEPTIDE-REPEAT REGION OF PRORP DOMAIN-CONTAINING PROTEIN"/>
    <property type="match status" value="1"/>
</dbReference>
<dbReference type="GO" id="GO:0003729">
    <property type="term" value="F:mRNA binding"/>
    <property type="evidence" value="ECO:0007669"/>
    <property type="project" value="UniProtKB-ARBA"/>
</dbReference>
<dbReference type="GO" id="GO:0005739">
    <property type="term" value="C:mitochondrion"/>
    <property type="evidence" value="ECO:0007669"/>
    <property type="project" value="TreeGrafter"/>
</dbReference>
<reference evidence="4 5" key="1">
    <citation type="submission" date="2021-07" db="EMBL/GenBank/DDBJ databases">
        <title>The Aristolochia fimbriata genome: insights into angiosperm evolution, floral development and chemical biosynthesis.</title>
        <authorList>
            <person name="Jiao Y."/>
        </authorList>
    </citation>
    <scope>NUCLEOTIDE SEQUENCE [LARGE SCALE GENOMIC DNA]</scope>
    <source>
        <strain evidence="4">IBCAS-2021</strain>
        <tissue evidence="4">Leaf</tissue>
    </source>
</reference>
<dbReference type="InterPro" id="IPR002885">
    <property type="entry name" value="PPR_rpt"/>
</dbReference>
<dbReference type="EMBL" id="JAINDJ010000008">
    <property type="protein sequence ID" value="KAG9439171.1"/>
    <property type="molecule type" value="Genomic_DNA"/>
</dbReference>
<organism evidence="4 5">
    <name type="scientific">Aristolochia fimbriata</name>
    <name type="common">White veined hardy Dutchman's pipe vine</name>
    <dbReference type="NCBI Taxonomy" id="158543"/>
    <lineage>
        <taxon>Eukaryota</taxon>
        <taxon>Viridiplantae</taxon>
        <taxon>Streptophyta</taxon>
        <taxon>Embryophyta</taxon>
        <taxon>Tracheophyta</taxon>
        <taxon>Spermatophyta</taxon>
        <taxon>Magnoliopsida</taxon>
        <taxon>Magnoliidae</taxon>
        <taxon>Piperales</taxon>
        <taxon>Aristolochiaceae</taxon>
        <taxon>Aristolochia</taxon>
    </lineage>
</organism>
<dbReference type="GO" id="GO:0004222">
    <property type="term" value="F:metalloendopeptidase activity"/>
    <property type="evidence" value="ECO:0007669"/>
    <property type="project" value="InterPro"/>
</dbReference>
<proteinExistence type="inferred from homology"/>
<dbReference type="FunFam" id="1.25.40.10:FF:002174">
    <property type="entry name" value="Pentatricopeptide repeat-containing protein mitochondrial"/>
    <property type="match status" value="1"/>
</dbReference>
<dbReference type="Proteomes" id="UP000825729">
    <property type="component" value="Unassembled WGS sequence"/>
</dbReference>
<evidence type="ECO:0008006" key="6">
    <source>
        <dbReference type="Google" id="ProtNLM"/>
    </source>
</evidence>
<evidence type="ECO:0000313" key="4">
    <source>
        <dbReference type="EMBL" id="KAG9439171.1"/>
    </source>
</evidence>
<comment type="caution">
    <text evidence="4">The sequence shown here is derived from an EMBL/GenBank/DDBJ whole genome shotgun (WGS) entry which is preliminary data.</text>
</comment>
<sequence length="735" mass="84188">MAEESVSSSYGYNGKTVEECQDMIKKGLKTPTVRFLREHLEKAGCAVGNQFIKAVNCDKQISGGYVRGEGILVCSNHMNMQDDVDQVLIHELIHAYDDCRAKNLDWSNCVHHACSEIRAGHLSGDCHYKRELLRGYMKIRGHEQECVKRRVMKSVVANPYCSEVAANDAMEAAWDFSILSFDSSKTSGFKLPLANSWTMLIRIQKRRGADYPTPGGSNLCFASLKYYKRFSFCQLPWLHSQKCMFSSLCSSDINISSGEAPVTDQCISLSSRIENLTRSESVTSAFQSWMADGFPIHRGEIFHTINRLRKLKMSKRALEVMEWVIRERPYKLKELDYSHLLVFTTKIHGISQGETLFTHIPPNFQNELLYNNLVLACLDKGVIRLSLDYMKKMRELGFPISYLAFNRLIILHSSPSRRKAIPRILTQMKVDKVTPHPSTYNILLKIEADDHNIEGLSKVFNEMKKAKVEPSEITYCILASAHAAARLYAVCEAFVEEVEKCKTGNNWSTFDVLLILYGYLGKQRKLEETWDTIQNFPYVRYKSYVLAIEAFGRTGKLDRAEELWMEMKSKKRLKRTEQFNSIISVYCRHGCLDEASELFKEMETNGCKANAITYRNLAVGCLKAGLVEEALKTLQIGSDQTASSWVRRSTPWMETTLLLVEMFADMGDIENANKLFQELRESRFSRYTFVYNTLLKAYVKAKAYCPDFLRNMILRGARPDAETYSLLRLVEEFKT</sequence>
<feature type="repeat" description="PPR" evidence="3">
    <location>
        <begin position="575"/>
        <end position="609"/>
    </location>
</feature>
<protein>
    <recommendedName>
        <fullName evidence="6">Mitochondrial inner membrane protease ATP23</fullName>
    </recommendedName>
</protein>
<name>A0AAV7DU73_ARIFI</name>
<dbReference type="Pfam" id="PF01535">
    <property type="entry name" value="PPR"/>
    <property type="match status" value="1"/>
</dbReference>
<dbReference type="InterPro" id="IPR019165">
    <property type="entry name" value="Peptidase_M76_ATP23"/>
</dbReference>
<dbReference type="NCBIfam" id="TIGR00756">
    <property type="entry name" value="PPR"/>
    <property type="match status" value="1"/>
</dbReference>
<evidence type="ECO:0000256" key="2">
    <source>
        <dbReference type="ARBA" id="ARBA00022737"/>
    </source>
</evidence>
<dbReference type="Pfam" id="PF13041">
    <property type="entry name" value="PPR_2"/>
    <property type="match status" value="2"/>
</dbReference>
<gene>
    <name evidence="4" type="ORF">H6P81_019336</name>
</gene>
<dbReference type="PROSITE" id="PS51375">
    <property type="entry name" value="PPR"/>
    <property type="match status" value="2"/>
</dbReference>
<keyword evidence="5" id="KW-1185">Reference proteome</keyword>
<dbReference type="AlphaFoldDB" id="A0AAV7DU73"/>
<dbReference type="Gene3D" id="1.25.40.10">
    <property type="entry name" value="Tetratricopeptide repeat domain"/>
    <property type="match status" value="3"/>
</dbReference>
<feature type="repeat" description="PPR" evidence="3">
    <location>
        <begin position="436"/>
        <end position="470"/>
    </location>
</feature>
<comment type="similarity">
    <text evidence="1">Belongs to the PPR family. P subfamily.</text>
</comment>
<accession>A0AAV7DU73</accession>
<dbReference type="InterPro" id="IPR011990">
    <property type="entry name" value="TPR-like_helical_dom_sf"/>
</dbReference>
<keyword evidence="2" id="KW-0677">Repeat</keyword>